<feature type="chain" id="PRO_5044778757" description="Pectinesterase inhibitor domain-containing protein" evidence="5">
    <location>
        <begin position="28"/>
        <end position="262"/>
    </location>
</feature>
<evidence type="ECO:0000313" key="8">
    <source>
        <dbReference type="Proteomes" id="UP001630127"/>
    </source>
</evidence>
<keyword evidence="1 5" id="KW-0732">Signal</keyword>
<dbReference type="InterPro" id="IPR035513">
    <property type="entry name" value="Invertase/methylesterase_inhib"/>
</dbReference>
<reference evidence="7 8" key="1">
    <citation type="submission" date="2024-11" db="EMBL/GenBank/DDBJ databases">
        <title>A near-complete genome assembly of Cinchona calisaya.</title>
        <authorList>
            <person name="Lian D.C."/>
            <person name="Zhao X.W."/>
            <person name="Wei L."/>
        </authorList>
    </citation>
    <scope>NUCLEOTIDE SEQUENCE [LARGE SCALE GENOMIC DNA]</scope>
    <source>
        <tissue evidence="7">Nenye</tissue>
    </source>
</reference>
<dbReference type="NCBIfam" id="TIGR01614">
    <property type="entry name" value="PME_inhib"/>
    <property type="match status" value="1"/>
</dbReference>
<evidence type="ECO:0000256" key="5">
    <source>
        <dbReference type="SAM" id="SignalP"/>
    </source>
</evidence>
<feature type="compositionally biased region" description="Low complexity" evidence="4">
    <location>
        <begin position="60"/>
        <end position="79"/>
    </location>
</feature>
<dbReference type="PANTHER" id="PTHR36710">
    <property type="entry name" value="PECTINESTERASE INHIBITOR-LIKE"/>
    <property type="match status" value="1"/>
</dbReference>
<feature type="region of interest" description="Disordered" evidence="4">
    <location>
        <begin position="53"/>
        <end position="85"/>
    </location>
</feature>
<feature type="domain" description="Pectinesterase inhibitor" evidence="6">
    <location>
        <begin position="113"/>
        <end position="257"/>
    </location>
</feature>
<name>A0ABD2YML2_9GENT</name>
<dbReference type="CDD" id="cd15800">
    <property type="entry name" value="PMEI-like_2"/>
    <property type="match status" value="1"/>
</dbReference>
<feature type="signal peptide" evidence="5">
    <location>
        <begin position="1"/>
        <end position="27"/>
    </location>
</feature>
<dbReference type="EMBL" id="JBJUIK010000013">
    <property type="protein sequence ID" value="KAL3508156.1"/>
    <property type="molecule type" value="Genomic_DNA"/>
</dbReference>
<keyword evidence="8" id="KW-1185">Reference proteome</keyword>
<evidence type="ECO:0000259" key="6">
    <source>
        <dbReference type="SMART" id="SM00856"/>
    </source>
</evidence>
<accession>A0ABD2YML2</accession>
<dbReference type="AlphaFoldDB" id="A0ABD2YML2"/>
<organism evidence="7 8">
    <name type="scientific">Cinchona calisaya</name>
    <dbReference type="NCBI Taxonomy" id="153742"/>
    <lineage>
        <taxon>Eukaryota</taxon>
        <taxon>Viridiplantae</taxon>
        <taxon>Streptophyta</taxon>
        <taxon>Embryophyta</taxon>
        <taxon>Tracheophyta</taxon>
        <taxon>Spermatophyta</taxon>
        <taxon>Magnoliopsida</taxon>
        <taxon>eudicotyledons</taxon>
        <taxon>Gunneridae</taxon>
        <taxon>Pentapetalae</taxon>
        <taxon>asterids</taxon>
        <taxon>lamiids</taxon>
        <taxon>Gentianales</taxon>
        <taxon>Rubiaceae</taxon>
        <taxon>Cinchonoideae</taxon>
        <taxon>Cinchoneae</taxon>
        <taxon>Cinchona</taxon>
    </lineage>
</organism>
<evidence type="ECO:0000313" key="7">
    <source>
        <dbReference type="EMBL" id="KAL3508156.1"/>
    </source>
</evidence>
<evidence type="ECO:0000256" key="1">
    <source>
        <dbReference type="ARBA" id="ARBA00022729"/>
    </source>
</evidence>
<comment type="similarity">
    <text evidence="3">Belongs to the PMEI family.</text>
</comment>
<dbReference type="SMART" id="SM00856">
    <property type="entry name" value="PMEI"/>
    <property type="match status" value="1"/>
</dbReference>
<dbReference type="Proteomes" id="UP001630127">
    <property type="component" value="Unassembled WGS sequence"/>
</dbReference>
<comment type="caution">
    <text evidence="7">The sequence shown here is derived from an EMBL/GenBank/DDBJ whole genome shotgun (WGS) entry which is preliminary data.</text>
</comment>
<dbReference type="InterPro" id="IPR006501">
    <property type="entry name" value="Pectinesterase_inhib_dom"/>
</dbReference>
<protein>
    <recommendedName>
        <fullName evidence="6">Pectinesterase inhibitor domain-containing protein</fullName>
    </recommendedName>
</protein>
<keyword evidence="2" id="KW-1015">Disulfide bond</keyword>
<proteinExistence type="inferred from homology"/>
<evidence type="ECO:0000256" key="4">
    <source>
        <dbReference type="SAM" id="MobiDB-lite"/>
    </source>
</evidence>
<dbReference type="Gene3D" id="1.20.140.40">
    <property type="entry name" value="Invertase/pectin methylesterase inhibitor family protein"/>
    <property type="match status" value="1"/>
</dbReference>
<evidence type="ECO:0000256" key="2">
    <source>
        <dbReference type="ARBA" id="ARBA00023157"/>
    </source>
</evidence>
<dbReference type="PANTHER" id="PTHR36710:SF18">
    <property type="entry name" value="PECTINESTERASE INHIBITOR 5-RELATED"/>
    <property type="match status" value="1"/>
</dbReference>
<dbReference type="Pfam" id="PF04043">
    <property type="entry name" value="PMEI"/>
    <property type="match status" value="1"/>
</dbReference>
<dbReference type="FunFam" id="1.20.140.40:FF:000003">
    <property type="entry name" value="Invertase/pectin methylesterase inhibitor family protein"/>
    <property type="match status" value="1"/>
</dbReference>
<dbReference type="InterPro" id="IPR052421">
    <property type="entry name" value="PCW_Enzyme_Inhibitor"/>
</dbReference>
<evidence type="ECO:0000256" key="3">
    <source>
        <dbReference type="ARBA" id="ARBA00038471"/>
    </source>
</evidence>
<sequence length="262" mass="28094">MDSQIHQRLLLLAIFSILVFNFQNVAAQTDFSPESAPNLQPVISPSPQADTSFPPLGHVSFPPSESYSPSDSLPPSGSDSPDDKISFNIADSPSEAFASSNFDESAAVLSLGNVDPEIKKICDSTDYPSLCLNTIAPYLHGSTNEFSVLEVAIKAGNEYAKFALSTIRKLASTPGTPHEIVSILNDCKDSYEDVLYNFQKAMTALPERDIGTMNTMLSAVLTDAGDCEDAFAGANFPSPMSNFGEKLINMTSNCLAIVSLIH</sequence>
<gene>
    <name evidence="7" type="ORF">ACH5RR_033538</name>
</gene>
<dbReference type="SUPFAM" id="SSF101148">
    <property type="entry name" value="Plant invertase/pectin methylesterase inhibitor"/>
    <property type="match status" value="1"/>
</dbReference>